<protein>
    <submittedName>
        <fullName evidence="2">Acyl-CoA N-acyltransferase</fullName>
    </submittedName>
</protein>
<comment type="caution">
    <text evidence="2">The sequence shown here is derived from an EMBL/GenBank/DDBJ whole genome shotgun (WGS) entry which is preliminary data.</text>
</comment>
<organism evidence="2 3">
    <name type="scientific">Aspergillus cavernicola</name>
    <dbReference type="NCBI Taxonomy" id="176166"/>
    <lineage>
        <taxon>Eukaryota</taxon>
        <taxon>Fungi</taxon>
        <taxon>Dikarya</taxon>
        <taxon>Ascomycota</taxon>
        <taxon>Pezizomycotina</taxon>
        <taxon>Eurotiomycetes</taxon>
        <taxon>Eurotiomycetidae</taxon>
        <taxon>Eurotiales</taxon>
        <taxon>Aspergillaceae</taxon>
        <taxon>Aspergillus</taxon>
        <taxon>Aspergillus subgen. Nidulantes</taxon>
    </lineage>
</organism>
<dbReference type="SUPFAM" id="SSF55729">
    <property type="entry name" value="Acyl-CoA N-acyltransferases (Nat)"/>
    <property type="match status" value="1"/>
</dbReference>
<dbReference type="InterPro" id="IPR052777">
    <property type="entry name" value="Acetyltransferase_Enz"/>
</dbReference>
<accession>A0ABR4ICB8</accession>
<name>A0ABR4ICB8_9EURO</name>
<evidence type="ECO:0000259" key="1">
    <source>
        <dbReference type="PROSITE" id="PS51186"/>
    </source>
</evidence>
<keyword evidence="3" id="KW-1185">Reference proteome</keyword>
<dbReference type="Pfam" id="PF00583">
    <property type="entry name" value="Acetyltransf_1"/>
    <property type="match status" value="1"/>
</dbReference>
<sequence>MQNTIEKFRIFPAQTADHIATARTLLTAYVEWLNIDLSYQSFQSELESLPGKYAAPHGELLLAYSTDNTPLGCVSLRPLYNQSSESHNNAAGKSEYCEMKRLYVSPKARGMGLGKALIAAIVQRAKDLGYKEMRLDTLPLMQEAIQLYTRFGFVEIHPYYETPLETLFLALDLTR</sequence>
<reference evidence="2 3" key="1">
    <citation type="submission" date="2024-07" db="EMBL/GenBank/DDBJ databases">
        <title>Section-level genome sequencing and comparative genomics of Aspergillus sections Usti and Cavernicolus.</title>
        <authorList>
            <consortium name="Lawrence Berkeley National Laboratory"/>
            <person name="Nybo J.L."/>
            <person name="Vesth T.C."/>
            <person name="Theobald S."/>
            <person name="Frisvad J.C."/>
            <person name="Larsen T.O."/>
            <person name="Kjaerboelling I."/>
            <person name="Rothschild-Mancinelli K."/>
            <person name="Lyhne E.K."/>
            <person name="Kogle M.E."/>
            <person name="Barry K."/>
            <person name="Clum A."/>
            <person name="Na H."/>
            <person name="Ledsgaard L."/>
            <person name="Lin J."/>
            <person name="Lipzen A."/>
            <person name="Kuo A."/>
            <person name="Riley R."/>
            <person name="Mondo S."/>
            <person name="LaButti K."/>
            <person name="Haridas S."/>
            <person name="Pangalinan J."/>
            <person name="Salamov A.A."/>
            <person name="Simmons B.A."/>
            <person name="Magnuson J.K."/>
            <person name="Chen J."/>
            <person name="Drula E."/>
            <person name="Henrissat B."/>
            <person name="Wiebenga A."/>
            <person name="Lubbers R.J."/>
            <person name="Gomes A.C."/>
            <person name="Makela M.R."/>
            <person name="Stajich J."/>
            <person name="Grigoriev I.V."/>
            <person name="Mortensen U.H."/>
            <person name="De vries R.P."/>
            <person name="Baker S.E."/>
            <person name="Andersen M.R."/>
        </authorList>
    </citation>
    <scope>NUCLEOTIDE SEQUENCE [LARGE SCALE GENOMIC DNA]</scope>
    <source>
        <strain evidence="2 3">CBS 600.67</strain>
    </source>
</reference>
<dbReference type="InterPro" id="IPR016181">
    <property type="entry name" value="Acyl_CoA_acyltransferase"/>
</dbReference>
<evidence type="ECO:0000313" key="3">
    <source>
        <dbReference type="Proteomes" id="UP001610335"/>
    </source>
</evidence>
<dbReference type="EMBL" id="JBFXLS010000040">
    <property type="protein sequence ID" value="KAL2824954.1"/>
    <property type="molecule type" value="Genomic_DNA"/>
</dbReference>
<dbReference type="Proteomes" id="UP001610335">
    <property type="component" value="Unassembled WGS sequence"/>
</dbReference>
<gene>
    <name evidence="2" type="ORF">BDW59DRAFT_162145</name>
</gene>
<dbReference type="PROSITE" id="PS51186">
    <property type="entry name" value="GNAT"/>
    <property type="match status" value="1"/>
</dbReference>
<proteinExistence type="predicted"/>
<dbReference type="CDD" id="cd04301">
    <property type="entry name" value="NAT_SF"/>
    <property type="match status" value="1"/>
</dbReference>
<dbReference type="InterPro" id="IPR000182">
    <property type="entry name" value="GNAT_dom"/>
</dbReference>
<feature type="domain" description="N-acetyltransferase" evidence="1">
    <location>
        <begin position="17"/>
        <end position="174"/>
    </location>
</feature>
<dbReference type="PANTHER" id="PTHR43305:SF1">
    <property type="entry name" value="FAMILY N-ACETYLTRANSFERASE, PUTATIVE (AFU_ORTHOLOGUE AFUA_2G01380)-RELATED"/>
    <property type="match status" value="1"/>
</dbReference>
<dbReference type="Gene3D" id="3.40.630.30">
    <property type="match status" value="1"/>
</dbReference>
<evidence type="ECO:0000313" key="2">
    <source>
        <dbReference type="EMBL" id="KAL2824954.1"/>
    </source>
</evidence>
<dbReference type="PANTHER" id="PTHR43305">
    <property type="entry name" value="FAMILY N-ACETYLTRANSFERASE, PUTATIVE (AFU_ORTHOLOGUE AFUA_2G01380)-RELATED"/>
    <property type="match status" value="1"/>
</dbReference>